<organism evidence="2 3">
    <name type="scientific">Leptidea sinapis</name>
    <dbReference type="NCBI Taxonomy" id="189913"/>
    <lineage>
        <taxon>Eukaryota</taxon>
        <taxon>Metazoa</taxon>
        <taxon>Ecdysozoa</taxon>
        <taxon>Arthropoda</taxon>
        <taxon>Hexapoda</taxon>
        <taxon>Insecta</taxon>
        <taxon>Pterygota</taxon>
        <taxon>Neoptera</taxon>
        <taxon>Endopterygota</taxon>
        <taxon>Lepidoptera</taxon>
        <taxon>Glossata</taxon>
        <taxon>Ditrysia</taxon>
        <taxon>Papilionoidea</taxon>
        <taxon>Pieridae</taxon>
        <taxon>Dismorphiinae</taxon>
        <taxon>Leptidea</taxon>
    </lineage>
</organism>
<evidence type="ECO:0000313" key="2">
    <source>
        <dbReference type="EMBL" id="VVC95999.1"/>
    </source>
</evidence>
<dbReference type="Proteomes" id="UP000324832">
    <property type="component" value="Unassembled WGS sequence"/>
</dbReference>
<dbReference type="InterPro" id="IPR003598">
    <property type="entry name" value="Ig_sub2"/>
</dbReference>
<accession>A0A5E4QDZ4</accession>
<dbReference type="InterPro" id="IPR007110">
    <property type="entry name" value="Ig-like_dom"/>
</dbReference>
<keyword evidence="3" id="KW-1185">Reference proteome</keyword>
<evidence type="ECO:0000313" key="3">
    <source>
        <dbReference type="Proteomes" id="UP000324832"/>
    </source>
</evidence>
<protein>
    <recommendedName>
        <fullName evidence="1">Ig-like domain-containing protein</fullName>
    </recommendedName>
</protein>
<dbReference type="SMART" id="SM00409">
    <property type="entry name" value="IG"/>
    <property type="match status" value="1"/>
</dbReference>
<reference evidence="2 3" key="1">
    <citation type="submission" date="2017-07" db="EMBL/GenBank/DDBJ databases">
        <authorList>
            <person name="Talla V."/>
            <person name="Backstrom N."/>
        </authorList>
    </citation>
    <scope>NUCLEOTIDE SEQUENCE [LARGE SCALE GENOMIC DNA]</scope>
</reference>
<dbReference type="SMART" id="SM00408">
    <property type="entry name" value="IGc2"/>
    <property type="match status" value="1"/>
</dbReference>
<dbReference type="CDD" id="cd00096">
    <property type="entry name" value="Ig"/>
    <property type="match status" value="1"/>
</dbReference>
<dbReference type="InterPro" id="IPR036179">
    <property type="entry name" value="Ig-like_dom_sf"/>
</dbReference>
<name>A0A5E4QDZ4_9NEOP</name>
<feature type="domain" description="Ig-like" evidence="1">
    <location>
        <begin position="71"/>
        <end position="158"/>
    </location>
</feature>
<sequence length="238" mass="26832">MLTLQCRVFGARPLPTMEPSQQLMISEVQLSISHEYDESRITCCVPSYRRGRDSEEFVCTAAQHLTVLYAPILNIEAEGGIENETLTIVKGCDVSLNCTFQANPNIYQLIWFHEDDILEQKTEEKVSLHPILELRSVSENDSGEYVCAATNDEGSSYSEPVFLDVVYETIIEYGVTAEDYVNLTCKVRARPTPYGYRWLIISELEGGVLHANRSQTVETLEPTLLYQRPNDTTVHGDG</sequence>
<dbReference type="AlphaFoldDB" id="A0A5E4QDZ4"/>
<gene>
    <name evidence="2" type="ORF">LSINAPIS_LOCUS7595</name>
</gene>
<evidence type="ECO:0000259" key="1">
    <source>
        <dbReference type="PROSITE" id="PS50835"/>
    </source>
</evidence>
<dbReference type="Pfam" id="PF13895">
    <property type="entry name" value="Ig_2"/>
    <property type="match status" value="1"/>
</dbReference>
<dbReference type="InterPro" id="IPR013783">
    <property type="entry name" value="Ig-like_fold"/>
</dbReference>
<dbReference type="PANTHER" id="PTHR23278">
    <property type="entry name" value="SIDESTEP PROTEIN"/>
    <property type="match status" value="1"/>
</dbReference>
<dbReference type="Gene3D" id="2.60.40.10">
    <property type="entry name" value="Immunoglobulins"/>
    <property type="match status" value="1"/>
</dbReference>
<dbReference type="InterPro" id="IPR003599">
    <property type="entry name" value="Ig_sub"/>
</dbReference>
<dbReference type="PANTHER" id="PTHR23278:SF32">
    <property type="entry name" value="NEUROMUSCULIN, ISOFORM E"/>
    <property type="match status" value="1"/>
</dbReference>
<dbReference type="EMBL" id="FZQP02002526">
    <property type="protein sequence ID" value="VVC95999.1"/>
    <property type="molecule type" value="Genomic_DNA"/>
</dbReference>
<dbReference type="SUPFAM" id="SSF48726">
    <property type="entry name" value="Immunoglobulin"/>
    <property type="match status" value="1"/>
</dbReference>
<proteinExistence type="predicted"/>
<dbReference type="PROSITE" id="PS50835">
    <property type="entry name" value="IG_LIKE"/>
    <property type="match status" value="1"/>
</dbReference>